<dbReference type="RefSeq" id="WP_090206668.1">
    <property type="nucleotide sequence ID" value="NZ_FOZM01000001.1"/>
</dbReference>
<evidence type="ECO:0000313" key="3">
    <source>
        <dbReference type="Proteomes" id="UP000198926"/>
    </source>
</evidence>
<evidence type="ECO:0000259" key="1">
    <source>
        <dbReference type="Pfam" id="PF12680"/>
    </source>
</evidence>
<dbReference type="NCBIfam" id="TIGR02096">
    <property type="entry name" value="ketosteroid isomerase-related protein"/>
    <property type="match status" value="1"/>
</dbReference>
<keyword evidence="3" id="KW-1185">Reference proteome</keyword>
<dbReference type="Pfam" id="PF12680">
    <property type="entry name" value="SnoaL_2"/>
    <property type="match status" value="1"/>
</dbReference>
<feature type="domain" description="SnoaL-like" evidence="1">
    <location>
        <begin position="9"/>
        <end position="119"/>
    </location>
</feature>
<dbReference type="Gene3D" id="3.10.450.50">
    <property type="match status" value="1"/>
</dbReference>
<gene>
    <name evidence="2" type="ORF">SAMN05444714_1819</name>
</gene>
<name>A0A1I6MHI7_9RHOB</name>
<dbReference type="STRING" id="1123755.SAMN05444714_1819"/>
<dbReference type="InterPro" id="IPR011721">
    <property type="entry name" value="CHP02096"/>
</dbReference>
<dbReference type="InterPro" id="IPR032710">
    <property type="entry name" value="NTF2-like_dom_sf"/>
</dbReference>
<dbReference type="Proteomes" id="UP000198926">
    <property type="component" value="Unassembled WGS sequence"/>
</dbReference>
<dbReference type="OrthoDB" id="582835at2"/>
<protein>
    <recommendedName>
        <fullName evidence="1">SnoaL-like domain-containing protein</fullName>
    </recommendedName>
</protein>
<dbReference type="InterPro" id="IPR037401">
    <property type="entry name" value="SnoaL-like"/>
</dbReference>
<dbReference type="SUPFAM" id="SSF54427">
    <property type="entry name" value="NTF2-like"/>
    <property type="match status" value="1"/>
</dbReference>
<sequence length="133" mass="14730">MHDAREVLRAYFAAFNAGDTEGMLALLTDDVAHHVNEGQVRIGKDAFGVFCAHMQKCYDETLTELVLFSAEDGTRAAAEFMVNGTYLQTDAGLPEARGQTYRLPGASMMSLRDGKIARVTTYYNLADWLRQVS</sequence>
<evidence type="ECO:0000313" key="2">
    <source>
        <dbReference type="EMBL" id="SFS15186.1"/>
    </source>
</evidence>
<proteinExistence type="predicted"/>
<organism evidence="2 3">
    <name type="scientific">Yoonia litorea</name>
    <dbReference type="NCBI Taxonomy" id="1123755"/>
    <lineage>
        <taxon>Bacteria</taxon>
        <taxon>Pseudomonadati</taxon>
        <taxon>Pseudomonadota</taxon>
        <taxon>Alphaproteobacteria</taxon>
        <taxon>Rhodobacterales</taxon>
        <taxon>Paracoccaceae</taxon>
        <taxon>Yoonia</taxon>
    </lineage>
</organism>
<reference evidence="2 3" key="1">
    <citation type="submission" date="2016-10" db="EMBL/GenBank/DDBJ databases">
        <authorList>
            <person name="de Groot N.N."/>
        </authorList>
    </citation>
    <scope>NUCLEOTIDE SEQUENCE [LARGE SCALE GENOMIC DNA]</scope>
    <source>
        <strain evidence="2 3">DSM 29433</strain>
    </source>
</reference>
<accession>A0A1I6MHI7</accession>
<dbReference type="AlphaFoldDB" id="A0A1I6MHI7"/>
<dbReference type="EMBL" id="FOZM01000001">
    <property type="protein sequence ID" value="SFS15186.1"/>
    <property type="molecule type" value="Genomic_DNA"/>
</dbReference>